<protein>
    <submittedName>
        <fullName evidence="1">Uncharacterized protein</fullName>
    </submittedName>
</protein>
<evidence type="ECO:0000313" key="2">
    <source>
        <dbReference type="Proteomes" id="UP001158048"/>
    </source>
</evidence>
<gene>
    <name evidence="1" type="ORF">SAMN04488483_0812</name>
</gene>
<name>A0ACD2U0X4_9PSED</name>
<accession>A0ACD2U0X4</accession>
<proteinExistence type="predicted"/>
<comment type="caution">
    <text evidence="1">The sequence shown here is derived from an EMBL/GenBank/DDBJ whole genome shotgun (WGS) entry which is preliminary data.</text>
</comment>
<dbReference type="EMBL" id="FXUY01000001">
    <property type="protein sequence ID" value="SMQ23166.1"/>
    <property type="molecule type" value="Genomic_DNA"/>
</dbReference>
<organism evidence="1 2">
    <name type="scientific">Pseudomonas helmanticensis</name>
    <dbReference type="NCBI Taxonomy" id="1471381"/>
    <lineage>
        <taxon>Bacteria</taxon>
        <taxon>Pseudomonadati</taxon>
        <taxon>Pseudomonadota</taxon>
        <taxon>Gammaproteobacteria</taxon>
        <taxon>Pseudomonadales</taxon>
        <taxon>Pseudomonadaceae</taxon>
        <taxon>Pseudomonas</taxon>
    </lineage>
</organism>
<keyword evidence="2" id="KW-1185">Reference proteome</keyword>
<evidence type="ECO:0000313" key="1">
    <source>
        <dbReference type="EMBL" id="SMQ23166.1"/>
    </source>
</evidence>
<sequence>MRNQLLVAVSLLALGGCQSIKILMTDTVEPASGEGEKTRVIPIEEKTFKGKNSQWEQLFGTADQYAWAEKCHVSSTKPTEEAVSGTAALLTAVGGVVWGLAVDAVNSKIDEIQERSVKSWAATWTGTRGGLKVPQCFAVVRVSAEQVPKAQMAILFEIKGVNTGNANAPAVQWAPLLIASRTSLALTKREGQVGTIGLSLSVAAKSFKEGEFTVKVSDPISVSGIVVSTPGENAPLHVKSVTDDQYSDPLQFYAKDDAASVYLKFAIVESGSMAGLNTKAKAEFKAWTDALGPVAADAWKKKLTKADDE</sequence>
<reference evidence="1" key="1">
    <citation type="submission" date="2017-05" db="EMBL/GenBank/DDBJ databases">
        <authorList>
            <person name="Varghese N."/>
            <person name="Submissions S."/>
        </authorList>
    </citation>
    <scope>NUCLEOTIDE SEQUENCE</scope>
    <source>
        <strain evidence="1">LMG 28168</strain>
    </source>
</reference>
<dbReference type="Proteomes" id="UP001158048">
    <property type="component" value="Unassembled WGS sequence"/>
</dbReference>